<gene>
    <name evidence="1" type="ORF">B0188_08950</name>
</gene>
<keyword evidence="2" id="KW-1185">Reference proteome</keyword>
<dbReference type="AlphaFoldDB" id="A0A1T0AWF5"/>
<evidence type="ECO:0000313" key="2">
    <source>
        <dbReference type="Proteomes" id="UP000190023"/>
    </source>
</evidence>
<evidence type="ECO:0000313" key="1">
    <source>
        <dbReference type="EMBL" id="OOS02173.1"/>
    </source>
</evidence>
<name>A0A1T0AWF5_9PAST</name>
<sequence length="142" mass="16480">MMMNLHLDSDWCMTIVQNNLNKGNFIIQELLKQAKNRFNILYSGVFGEISSMLKLAKLCPICELPHKDPSFTALYNELLQYEKIVIELNGIFKFANSTEMERLREYISVTERLAKAIDDNNIEELTHAIAEFNTTKQELVYV</sequence>
<organism evidence="1 2">
    <name type="scientific">[Haemophilus] felis</name>
    <dbReference type="NCBI Taxonomy" id="123822"/>
    <lineage>
        <taxon>Bacteria</taxon>
        <taxon>Pseudomonadati</taxon>
        <taxon>Pseudomonadota</taxon>
        <taxon>Gammaproteobacteria</taxon>
        <taxon>Pasteurellales</taxon>
        <taxon>Pasteurellaceae</taxon>
    </lineage>
</organism>
<reference evidence="1 2" key="1">
    <citation type="submission" date="2017-02" db="EMBL/GenBank/DDBJ databases">
        <title>Draft genome sequence of Haemophilus felis CCUG 31170 type strain.</title>
        <authorList>
            <person name="Engstrom-Jakobsson H."/>
            <person name="Salva-Serra F."/>
            <person name="Thorell K."/>
            <person name="Gonzales-Siles L."/>
            <person name="Karlsson R."/>
            <person name="Boulund F."/>
            <person name="Engstrand L."/>
            <person name="Kristiansson E."/>
            <person name="Moore E."/>
        </authorList>
    </citation>
    <scope>NUCLEOTIDE SEQUENCE [LARGE SCALE GENOMIC DNA]</scope>
    <source>
        <strain evidence="1 2">CCUG 31170</strain>
    </source>
</reference>
<dbReference type="Proteomes" id="UP000190023">
    <property type="component" value="Unassembled WGS sequence"/>
</dbReference>
<dbReference type="EMBL" id="MUYB01000039">
    <property type="protein sequence ID" value="OOS02173.1"/>
    <property type="molecule type" value="Genomic_DNA"/>
</dbReference>
<comment type="caution">
    <text evidence="1">The sequence shown here is derived from an EMBL/GenBank/DDBJ whole genome shotgun (WGS) entry which is preliminary data.</text>
</comment>
<protein>
    <submittedName>
        <fullName evidence="1">Uncharacterized protein</fullName>
    </submittedName>
</protein>
<dbReference type="STRING" id="123822.B0188_08950"/>
<accession>A0A1T0AWF5</accession>
<proteinExistence type="predicted"/>